<accession>A0A1Q3DHT8</accession>
<evidence type="ECO:0000256" key="2">
    <source>
        <dbReference type="SAM" id="Phobius"/>
    </source>
</evidence>
<gene>
    <name evidence="4" type="ORF">CFOL_v3_35498</name>
</gene>
<dbReference type="InterPro" id="IPR007053">
    <property type="entry name" value="LRAT_dom"/>
</dbReference>
<dbReference type="Gene3D" id="3.90.1720.10">
    <property type="entry name" value="endopeptidase domain like (from Nostoc punctiforme)"/>
    <property type="match status" value="1"/>
</dbReference>
<keyword evidence="2" id="KW-1133">Transmembrane helix</keyword>
<reference evidence="5" key="1">
    <citation type="submission" date="2016-04" db="EMBL/GenBank/DDBJ databases">
        <title>Cephalotus genome sequencing.</title>
        <authorList>
            <person name="Fukushima K."/>
            <person name="Hasebe M."/>
            <person name="Fang X."/>
        </authorList>
    </citation>
    <scope>NUCLEOTIDE SEQUENCE [LARGE SCALE GENOMIC DNA]</scope>
    <source>
        <strain evidence="5">cv. St1</strain>
    </source>
</reference>
<dbReference type="Proteomes" id="UP000187406">
    <property type="component" value="Unassembled WGS sequence"/>
</dbReference>
<evidence type="ECO:0000313" key="4">
    <source>
        <dbReference type="EMBL" id="GAV92116.1"/>
    </source>
</evidence>
<name>A0A1Q3DHT8_CEPFO</name>
<sequence length="202" mass="22527">MGRGKNQIKSPQSDRPIGGSIAKKDLKPGDHIYTWRLLGTYSHHGIYVGDGIVINFNTPDTKCMKEDAIPESKRCPTCNPVTADDVKVMTIVKTCLEHFGSTIFLYKYGISWGEFYINPRAIRCPLEAKPFEETVSTALEKLKTGFGKYNALTNNCEHFATYCKTGVKLSAQIFTPPLRALGVGDGGAVFIYFCVVNFFYFK</sequence>
<feature type="region of interest" description="Disordered" evidence="1">
    <location>
        <begin position="1"/>
        <end position="23"/>
    </location>
</feature>
<dbReference type="AlphaFoldDB" id="A0A1Q3DHT8"/>
<dbReference type="InParanoid" id="A0A1Q3DHT8"/>
<dbReference type="STRING" id="3775.A0A1Q3DHT8"/>
<feature type="domain" description="LRAT" evidence="3">
    <location>
        <begin position="33"/>
        <end position="172"/>
    </location>
</feature>
<evidence type="ECO:0000259" key="3">
    <source>
        <dbReference type="PROSITE" id="PS51934"/>
    </source>
</evidence>
<evidence type="ECO:0000256" key="1">
    <source>
        <dbReference type="SAM" id="MobiDB-lite"/>
    </source>
</evidence>
<dbReference type="OrthoDB" id="68610at2759"/>
<dbReference type="Pfam" id="PF04970">
    <property type="entry name" value="LRAT"/>
    <property type="match status" value="1"/>
</dbReference>
<dbReference type="PROSITE" id="PS51934">
    <property type="entry name" value="LRAT"/>
    <property type="match status" value="1"/>
</dbReference>
<dbReference type="PANTHER" id="PTHR46137">
    <property type="entry name" value="OS05G0310600 PROTEIN"/>
    <property type="match status" value="1"/>
</dbReference>
<feature type="transmembrane region" description="Helical" evidence="2">
    <location>
        <begin position="178"/>
        <end position="201"/>
    </location>
</feature>
<organism evidence="4 5">
    <name type="scientific">Cephalotus follicularis</name>
    <name type="common">Albany pitcher plant</name>
    <dbReference type="NCBI Taxonomy" id="3775"/>
    <lineage>
        <taxon>Eukaryota</taxon>
        <taxon>Viridiplantae</taxon>
        <taxon>Streptophyta</taxon>
        <taxon>Embryophyta</taxon>
        <taxon>Tracheophyta</taxon>
        <taxon>Spermatophyta</taxon>
        <taxon>Magnoliopsida</taxon>
        <taxon>eudicotyledons</taxon>
        <taxon>Gunneridae</taxon>
        <taxon>Pentapetalae</taxon>
        <taxon>rosids</taxon>
        <taxon>fabids</taxon>
        <taxon>Oxalidales</taxon>
        <taxon>Cephalotaceae</taxon>
        <taxon>Cephalotus</taxon>
    </lineage>
</organism>
<keyword evidence="5" id="KW-1185">Reference proteome</keyword>
<protein>
    <submittedName>
        <fullName evidence="4">LRAT domain-containing protein</fullName>
    </submittedName>
</protein>
<dbReference type="PANTHER" id="PTHR46137:SF1">
    <property type="entry name" value="LRAT DOMAIN-CONTAINING PROTEIN"/>
    <property type="match status" value="1"/>
</dbReference>
<dbReference type="EMBL" id="BDDD01008812">
    <property type="protein sequence ID" value="GAV92116.1"/>
    <property type="molecule type" value="Genomic_DNA"/>
</dbReference>
<keyword evidence="2" id="KW-0812">Transmembrane</keyword>
<evidence type="ECO:0000313" key="5">
    <source>
        <dbReference type="Proteomes" id="UP000187406"/>
    </source>
</evidence>
<proteinExistence type="predicted"/>
<keyword evidence="2" id="KW-0472">Membrane</keyword>
<comment type="caution">
    <text evidence="4">The sequence shown here is derived from an EMBL/GenBank/DDBJ whole genome shotgun (WGS) entry which is preliminary data.</text>
</comment>